<sequence>MIEEQVRDRLNWAGNYEYRARTMEHPTSLAELQRAVAGADRVRALGSRHSFNDIADTPGTLIALDVLDPGVEIDADALTVTVAAGVRYGVLAEHLQRHGFAIHNLASLPHISVGGAIATATHGSGNANGNLATAVVGLELVTASGDVLTVAKGDADFDGMVVGLGALGVVHRVTLRIEPSFDVRQDVFTEVPWDAVLADYDAATSSAYSVSLFTDWSSDTIGQAWLKTRTDSGTPVPGTFYGGAPADRAYHPVPGVAADHCTQQLGVPGPWSDRLAHFRLAFTPSNGQELQTEYLVGREHAVEAIEAMRALAPRITPLLLVSEVRSMAADELWMSNNYQRDGIGLHFTWKPLQPEVEALLPEIEAALAPLSVRPHWGKLFLAGADQLAPAYPRFDDFRRLALRLDPSGKFRNDFLDRTVFGTSA</sequence>
<dbReference type="Gene3D" id="3.30.70.2530">
    <property type="match status" value="1"/>
</dbReference>
<dbReference type="InterPro" id="IPR007173">
    <property type="entry name" value="ALO_C"/>
</dbReference>
<dbReference type="InterPro" id="IPR006094">
    <property type="entry name" value="Oxid_FAD_bind_N"/>
</dbReference>
<dbReference type="Gene3D" id="1.10.45.10">
    <property type="entry name" value="Vanillyl-alcohol Oxidase, Chain A, domain 4"/>
    <property type="match status" value="1"/>
</dbReference>
<organism evidence="3 4">
    <name type="scientific">Arthrobacter agilis</name>
    <dbReference type="NCBI Taxonomy" id="37921"/>
    <lineage>
        <taxon>Bacteria</taxon>
        <taxon>Bacillati</taxon>
        <taxon>Actinomycetota</taxon>
        <taxon>Actinomycetes</taxon>
        <taxon>Micrococcales</taxon>
        <taxon>Micrococcaceae</taxon>
        <taxon>Arthrobacter</taxon>
    </lineage>
</organism>
<dbReference type="SUPFAM" id="SSF56176">
    <property type="entry name" value="FAD-binding/transporter-associated domain-like"/>
    <property type="match status" value="1"/>
</dbReference>
<reference evidence="3 4" key="1">
    <citation type="submission" date="2017-11" db="EMBL/GenBank/DDBJ databases">
        <title>Draft genome of Arthrobacter agilis strain UMCV2, a plant growth-promoting rhizobacterium and biocontrol capacity of phytopathogenic fungi.</title>
        <authorList>
            <person name="Martinez-Camara R."/>
            <person name="Santoyo G."/>
            <person name="Moreno-Hagelsieb G."/>
            <person name="Valencia-Cantero E."/>
        </authorList>
    </citation>
    <scope>NUCLEOTIDE SEQUENCE [LARGE SCALE GENOMIC DNA]</scope>
    <source>
        <strain evidence="3 4">UMCV2</strain>
    </source>
</reference>
<dbReference type="GO" id="GO:0016020">
    <property type="term" value="C:membrane"/>
    <property type="evidence" value="ECO:0007669"/>
    <property type="project" value="InterPro"/>
</dbReference>
<dbReference type="InterPro" id="IPR016171">
    <property type="entry name" value="Vanillyl_alc_oxidase_C-sub2"/>
</dbReference>
<dbReference type="Pfam" id="PF04030">
    <property type="entry name" value="ALO"/>
    <property type="match status" value="1"/>
</dbReference>
<dbReference type="EMBL" id="CP024915">
    <property type="protein sequence ID" value="AUZ86259.1"/>
    <property type="molecule type" value="Genomic_DNA"/>
</dbReference>
<dbReference type="PANTHER" id="PTHR43762">
    <property type="entry name" value="L-GULONOLACTONE OXIDASE"/>
    <property type="match status" value="1"/>
</dbReference>
<evidence type="ECO:0000259" key="2">
    <source>
        <dbReference type="PROSITE" id="PS51387"/>
    </source>
</evidence>
<dbReference type="PIRSF" id="PIRSF000136">
    <property type="entry name" value="LGO_GLO"/>
    <property type="match status" value="1"/>
</dbReference>
<name>A0A2L0UAK3_9MICC</name>
<dbReference type="GO" id="GO:0071949">
    <property type="term" value="F:FAD binding"/>
    <property type="evidence" value="ECO:0007669"/>
    <property type="project" value="InterPro"/>
</dbReference>
<dbReference type="Gene3D" id="3.30.465.10">
    <property type="match status" value="1"/>
</dbReference>
<protein>
    <submittedName>
        <fullName evidence="3">FAD-binding protein</fullName>
    </submittedName>
</protein>
<proteinExistence type="predicted"/>
<dbReference type="PROSITE" id="PS51387">
    <property type="entry name" value="FAD_PCMH"/>
    <property type="match status" value="1"/>
</dbReference>
<dbReference type="AlphaFoldDB" id="A0A2L0UAK3"/>
<dbReference type="InterPro" id="IPR016166">
    <property type="entry name" value="FAD-bd_PCMH"/>
</dbReference>
<feature type="domain" description="FAD-binding PCMH-type" evidence="2">
    <location>
        <begin position="16"/>
        <end position="180"/>
    </location>
</feature>
<dbReference type="Gene3D" id="3.30.43.10">
    <property type="entry name" value="Uridine Diphospho-n-acetylenolpyruvylglucosamine Reductase, domain 2"/>
    <property type="match status" value="1"/>
</dbReference>
<evidence type="ECO:0000313" key="4">
    <source>
        <dbReference type="Proteomes" id="UP000239187"/>
    </source>
</evidence>
<dbReference type="PANTHER" id="PTHR43762:SF1">
    <property type="entry name" value="D-ARABINONO-1,4-LACTONE OXIDASE"/>
    <property type="match status" value="1"/>
</dbReference>
<dbReference type="InterPro" id="IPR016169">
    <property type="entry name" value="FAD-bd_PCMH_sub2"/>
</dbReference>
<dbReference type="Gene3D" id="3.30.70.2520">
    <property type="match status" value="1"/>
</dbReference>
<dbReference type="InterPro" id="IPR010031">
    <property type="entry name" value="FAD_lactone_oxidase-like"/>
</dbReference>
<dbReference type="Proteomes" id="UP000239187">
    <property type="component" value="Chromosome"/>
</dbReference>
<keyword evidence="1" id="KW-0560">Oxidoreductase</keyword>
<dbReference type="GO" id="GO:0080049">
    <property type="term" value="F:L-gulono-1,4-lactone dehydrogenase activity"/>
    <property type="evidence" value="ECO:0007669"/>
    <property type="project" value="TreeGrafter"/>
</dbReference>
<dbReference type="InterPro" id="IPR016167">
    <property type="entry name" value="FAD-bd_PCMH_sub1"/>
</dbReference>
<evidence type="ECO:0000256" key="1">
    <source>
        <dbReference type="ARBA" id="ARBA00023002"/>
    </source>
</evidence>
<dbReference type="Pfam" id="PF01565">
    <property type="entry name" value="FAD_binding_4"/>
    <property type="match status" value="1"/>
</dbReference>
<dbReference type="RefSeq" id="WP_133081118.1">
    <property type="nucleotide sequence ID" value="NZ_CP024915.1"/>
</dbReference>
<gene>
    <name evidence="3" type="ORF">CVO76_00295</name>
</gene>
<accession>A0A2L0UAK3</accession>
<dbReference type="InterPro" id="IPR036318">
    <property type="entry name" value="FAD-bd_PCMH-like_sf"/>
</dbReference>
<dbReference type="GO" id="GO:0003885">
    <property type="term" value="F:D-arabinono-1,4-lactone oxidase activity"/>
    <property type="evidence" value="ECO:0007669"/>
    <property type="project" value="InterPro"/>
</dbReference>
<evidence type="ECO:0000313" key="3">
    <source>
        <dbReference type="EMBL" id="AUZ86259.1"/>
    </source>
</evidence>